<name>A0ACC1PFB6_9PEZI</name>
<sequence length="115" mass="12616">MGLIKDQSDLSTLISACIVDGTINVIKGLTYFALDYFLPQSFFLCFLLLAVANIHVLNRSRCLFLLALAVIAWLGDAYDAPLALDIMRDILGKKSDTISPEQLQSSIRGHSEAPD</sequence>
<evidence type="ECO:0000313" key="2">
    <source>
        <dbReference type="Proteomes" id="UP001143856"/>
    </source>
</evidence>
<organism evidence="1 2">
    <name type="scientific">Xylaria curta</name>
    <dbReference type="NCBI Taxonomy" id="42375"/>
    <lineage>
        <taxon>Eukaryota</taxon>
        <taxon>Fungi</taxon>
        <taxon>Dikarya</taxon>
        <taxon>Ascomycota</taxon>
        <taxon>Pezizomycotina</taxon>
        <taxon>Sordariomycetes</taxon>
        <taxon>Xylariomycetidae</taxon>
        <taxon>Xylariales</taxon>
        <taxon>Xylariaceae</taxon>
        <taxon>Xylaria</taxon>
    </lineage>
</organism>
<gene>
    <name evidence="1" type="ORF">NUW58_g2827</name>
</gene>
<accession>A0ACC1PFB6</accession>
<evidence type="ECO:0000313" key="1">
    <source>
        <dbReference type="EMBL" id="KAJ2990680.1"/>
    </source>
</evidence>
<dbReference type="Proteomes" id="UP001143856">
    <property type="component" value="Unassembled WGS sequence"/>
</dbReference>
<dbReference type="EMBL" id="JAPDGR010000393">
    <property type="protein sequence ID" value="KAJ2990680.1"/>
    <property type="molecule type" value="Genomic_DNA"/>
</dbReference>
<comment type="caution">
    <text evidence="1">The sequence shown here is derived from an EMBL/GenBank/DDBJ whole genome shotgun (WGS) entry which is preliminary data.</text>
</comment>
<keyword evidence="2" id="KW-1185">Reference proteome</keyword>
<protein>
    <submittedName>
        <fullName evidence="1">Uncharacterized protein</fullName>
    </submittedName>
</protein>
<proteinExistence type="predicted"/>
<reference evidence="1" key="1">
    <citation type="submission" date="2022-10" db="EMBL/GenBank/DDBJ databases">
        <title>Genome Sequence of Xylaria curta.</title>
        <authorList>
            <person name="Buettner E."/>
        </authorList>
    </citation>
    <scope>NUCLEOTIDE SEQUENCE</scope>
    <source>
        <strain evidence="1">Babe10</strain>
    </source>
</reference>